<keyword evidence="3" id="KW-1185">Reference proteome</keyword>
<dbReference type="InterPro" id="IPR048366">
    <property type="entry name" value="TNP-like_GBD"/>
</dbReference>
<evidence type="ECO:0000259" key="1">
    <source>
        <dbReference type="Pfam" id="PF21788"/>
    </source>
</evidence>
<proteinExistence type="predicted"/>
<gene>
    <name evidence="2" type="ORF">PoB_006213500</name>
</gene>
<evidence type="ECO:0000313" key="2">
    <source>
        <dbReference type="EMBL" id="GFO35630.1"/>
    </source>
</evidence>
<sequence length="100" mass="11024">MAPKLTKRHILVPAFADLNVKLAAQVLSHTVAAGITTMIKLNAIPPTASTTAEFIDSFDKLFNCFNSRTLNQKGPMANAISSLSRSNRVSRRFKTRCFEL</sequence>
<protein>
    <submittedName>
        <fullName evidence="2">THAP domain-containing protein</fullName>
    </submittedName>
</protein>
<dbReference type="Proteomes" id="UP000735302">
    <property type="component" value="Unassembled WGS sequence"/>
</dbReference>
<organism evidence="2 3">
    <name type="scientific">Plakobranchus ocellatus</name>
    <dbReference type="NCBI Taxonomy" id="259542"/>
    <lineage>
        <taxon>Eukaryota</taxon>
        <taxon>Metazoa</taxon>
        <taxon>Spiralia</taxon>
        <taxon>Lophotrochozoa</taxon>
        <taxon>Mollusca</taxon>
        <taxon>Gastropoda</taxon>
        <taxon>Heterobranchia</taxon>
        <taxon>Euthyneura</taxon>
        <taxon>Panpulmonata</taxon>
        <taxon>Sacoglossa</taxon>
        <taxon>Placobranchoidea</taxon>
        <taxon>Plakobranchidae</taxon>
        <taxon>Plakobranchus</taxon>
    </lineage>
</organism>
<evidence type="ECO:0000313" key="3">
    <source>
        <dbReference type="Proteomes" id="UP000735302"/>
    </source>
</evidence>
<dbReference type="Pfam" id="PF21788">
    <property type="entry name" value="TNP-like_GBD"/>
    <property type="match status" value="1"/>
</dbReference>
<reference evidence="2 3" key="1">
    <citation type="journal article" date="2021" name="Elife">
        <title>Chloroplast acquisition without the gene transfer in kleptoplastic sea slugs, Plakobranchus ocellatus.</title>
        <authorList>
            <person name="Maeda T."/>
            <person name="Takahashi S."/>
            <person name="Yoshida T."/>
            <person name="Shimamura S."/>
            <person name="Takaki Y."/>
            <person name="Nagai Y."/>
            <person name="Toyoda A."/>
            <person name="Suzuki Y."/>
            <person name="Arimoto A."/>
            <person name="Ishii H."/>
            <person name="Satoh N."/>
            <person name="Nishiyama T."/>
            <person name="Hasebe M."/>
            <person name="Maruyama T."/>
            <person name="Minagawa J."/>
            <person name="Obokata J."/>
            <person name="Shigenobu S."/>
        </authorList>
    </citation>
    <scope>NUCLEOTIDE SEQUENCE [LARGE SCALE GENOMIC DNA]</scope>
</reference>
<dbReference type="EMBL" id="BLXT01006999">
    <property type="protein sequence ID" value="GFO35630.1"/>
    <property type="molecule type" value="Genomic_DNA"/>
</dbReference>
<dbReference type="AlphaFoldDB" id="A0AAV4CV08"/>
<accession>A0AAV4CV08</accession>
<feature type="domain" description="Transposable element P transposase-like GTP-binding insertion" evidence="1">
    <location>
        <begin position="3"/>
        <end position="75"/>
    </location>
</feature>
<comment type="caution">
    <text evidence="2">The sequence shown here is derived from an EMBL/GenBank/DDBJ whole genome shotgun (WGS) entry which is preliminary data.</text>
</comment>
<name>A0AAV4CV08_9GAST</name>